<dbReference type="EMBL" id="CCMZ01000017">
    <property type="protein sequence ID" value="CDX17669.1"/>
    <property type="molecule type" value="Genomic_DNA"/>
</dbReference>
<sequence>MKWPIVAIVTLSSFSVAVLKPEWLAKNTFLASLVSYELVSILIVILTVTMASVANIHLALGRLKKSLADKGVDIGEQISGARRELSENAWYLFGSFCILLVDLLFKGSLEPESIFWIAMTHAIAIVILTVNLAILYDIYISVYMLTSLDEPPHPGQSGDGSEIGDGHG</sequence>
<evidence type="ECO:0000313" key="2">
    <source>
        <dbReference type="EMBL" id="CDX17669.1"/>
    </source>
</evidence>
<organism evidence="2 3">
    <name type="scientific">Mesorhizobium plurifarium</name>
    <dbReference type="NCBI Taxonomy" id="69974"/>
    <lineage>
        <taxon>Bacteria</taxon>
        <taxon>Pseudomonadati</taxon>
        <taxon>Pseudomonadota</taxon>
        <taxon>Alphaproteobacteria</taxon>
        <taxon>Hyphomicrobiales</taxon>
        <taxon>Phyllobacteriaceae</taxon>
        <taxon>Mesorhizobium</taxon>
    </lineage>
</organism>
<keyword evidence="1" id="KW-1133">Transmembrane helix</keyword>
<evidence type="ECO:0008006" key="4">
    <source>
        <dbReference type="Google" id="ProtNLM"/>
    </source>
</evidence>
<feature type="transmembrane region" description="Helical" evidence="1">
    <location>
        <begin position="114"/>
        <end position="136"/>
    </location>
</feature>
<evidence type="ECO:0000256" key="1">
    <source>
        <dbReference type="SAM" id="Phobius"/>
    </source>
</evidence>
<gene>
    <name evidence="2" type="ORF">MPL3356_240130</name>
</gene>
<proteinExistence type="predicted"/>
<feature type="transmembrane region" description="Helical" evidence="1">
    <location>
        <begin position="41"/>
        <end position="60"/>
    </location>
</feature>
<keyword evidence="1" id="KW-0472">Membrane</keyword>
<evidence type="ECO:0000313" key="3">
    <source>
        <dbReference type="Proteomes" id="UP000045285"/>
    </source>
</evidence>
<dbReference type="Proteomes" id="UP000045285">
    <property type="component" value="Unassembled WGS sequence"/>
</dbReference>
<name>A0A090FF43_MESPL</name>
<protein>
    <recommendedName>
        <fullName evidence="4">DUF2721 domain-containing protein</fullName>
    </recommendedName>
</protein>
<reference evidence="3" key="1">
    <citation type="submission" date="2014-08" db="EMBL/GenBank/DDBJ databases">
        <authorList>
            <person name="Moulin L."/>
        </authorList>
    </citation>
    <scope>NUCLEOTIDE SEQUENCE [LARGE SCALE GENOMIC DNA]</scope>
</reference>
<dbReference type="AlphaFoldDB" id="A0A090FF43"/>
<keyword evidence="3" id="KW-1185">Reference proteome</keyword>
<accession>A0A090FF43</accession>
<feature type="transmembrane region" description="Helical" evidence="1">
    <location>
        <begin position="89"/>
        <end position="108"/>
    </location>
</feature>
<keyword evidence="1" id="KW-0812">Transmembrane</keyword>